<dbReference type="Pfam" id="PF11018">
    <property type="entry name" value="Cuticle_3"/>
    <property type="match status" value="1"/>
</dbReference>
<dbReference type="PANTHER" id="PTHR39068">
    <property type="entry name" value="LARVAL/PUPAL CUTICLE PROTEIN H1C-LIKE PROTEIN-RELATED"/>
    <property type="match status" value="1"/>
</dbReference>
<evidence type="ECO:0000256" key="2">
    <source>
        <dbReference type="ARBA" id="ARBA00022737"/>
    </source>
</evidence>
<dbReference type="PANTHER" id="PTHR39068:SF4">
    <property type="entry name" value="AGAP000382-PA"/>
    <property type="match status" value="1"/>
</dbReference>
<accession>A0A158NCE9</accession>
<name>A0A158NCE9_ATTCE</name>
<keyword evidence="3" id="KW-0732">Signal</keyword>
<dbReference type="GO" id="GO:0042302">
    <property type="term" value="F:structural constituent of cuticle"/>
    <property type="evidence" value="ECO:0007669"/>
    <property type="project" value="UniProtKB-KW"/>
</dbReference>
<dbReference type="STRING" id="12957.A0A158NCE9"/>
<dbReference type="OrthoDB" id="6629390at2759"/>
<gene>
    <name evidence="4" type="primary">105618241</name>
</gene>
<dbReference type="Proteomes" id="UP000005205">
    <property type="component" value="Unassembled WGS sequence"/>
</dbReference>
<evidence type="ECO:0000256" key="1">
    <source>
        <dbReference type="ARBA" id="ARBA00022460"/>
    </source>
</evidence>
<proteinExistence type="predicted"/>
<reference evidence="4" key="2">
    <citation type="submission" date="2016-04" db="UniProtKB">
        <authorList>
            <consortium name="EnsemblMetazoa"/>
        </authorList>
    </citation>
    <scope>IDENTIFICATION</scope>
</reference>
<evidence type="ECO:0000256" key="3">
    <source>
        <dbReference type="SAM" id="SignalP"/>
    </source>
</evidence>
<sequence>MAFKFLLLAAFVAVASAGGPAAYDIGTLSADHSSIGYTQESTQKGYAGQNVISSYSRAEDSAHSSVRVSNSHVSNDALLEQHAIGYSYAAPALAKPLITAQPLIAKTAYAAAPALATYTAHPAPLLAKSAYAAAPAYGYAAAAAPILAAKTAYAAAPAAYSYASPLLAKTYAAPAPLIAKTAAYTTYTAPATPLIAKAAYAAPLAAPLLAKSYAAAPIAAAPALAYSAHTAPLIAKTYAAPYSYETAAPVVHATFSGFGTSYAW</sequence>
<keyword evidence="5" id="KW-1185">Reference proteome</keyword>
<dbReference type="OMA" id="ITKSFYA"/>
<dbReference type="KEGG" id="acep:105618241"/>
<evidence type="ECO:0008006" key="6">
    <source>
        <dbReference type="Google" id="ProtNLM"/>
    </source>
</evidence>
<dbReference type="EMBL" id="ADTU01000164">
    <property type="status" value="NOT_ANNOTATED_CDS"/>
    <property type="molecule type" value="Genomic_DNA"/>
</dbReference>
<dbReference type="InParanoid" id="A0A158NCE9"/>
<dbReference type="eggNOG" id="ENOG502S9Z6">
    <property type="taxonomic scope" value="Eukaryota"/>
</dbReference>
<organism evidence="4 5">
    <name type="scientific">Atta cephalotes</name>
    <name type="common">Leafcutter ant</name>
    <dbReference type="NCBI Taxonomy" id="12957"/>
    <lineage>
        <taxon>Eukaryota</taxon>
        <taxon>Metazoa</taxon>
        <taxon>Ecdysozoa</taxon>
        <taxon>Arthropoda</taxon>
        <taxon>Hexapoda</taxon>
        <taxon>Insecta</taxon>
        <taxon>Pterygota</taxon>
        <taxon>Neoptera</taxon>
        <taxon>Endopterygota</taxon>
        <taxon>Hymenoptera</taxon>
        <taxon>Apocrita</taxon>
        <taxon>Aculeata</taxon>
        <taxon>Formicoidea</taxon>
        <taxon>Formicidae</taxon>
        <taxon>Myrmicinae</taxon>
        <taxon>Atta</taxon>
    </lineage>
</organism>
<keyword evidence="1" id="KW-0193">Cuticle</keyword>
<feature type="chain" id="PRO_5007628947" description="Pupal cuticle protein C1B" evidence="3">
    <location>
        <begin position="18"/>
        <end position="264"/>
    </location>
</feature>
<evidence type="ECO:0000313" key="5">
    <source>
        <dbReference type="Proteomes" id="UP000005205"/>
    </source>
</evidence>
<dbReference type="AlphaFoldDB" id="A0A158NCE9"/>
<reference evidence="5" key="1">
    <citation type="journal article" date="2011" name="PLoS Genet.">
        <title>The genome sequence of the leaf-cutter ant Atta cephalotes reveals insights into its obligate symbiotic lifestyle.</title>
        <authorList>
            <person name="Suen G."/>
            <person name="Teiling C."/>
            <person name="Li L."/>
            <person name="Holt C."/>
            <person name="Abouheif E."/>
            <person name="Bornberg-Bauer E."/>
            <person name="Bouffard P."/>
            <person name="Caldera E.J."/>
            <person name="Cash E."/>
            <person name="Cavanaugh A."/>
            <person name="Denas O."/>
            <person name="Elhaik E."/>
            <person name="Fave M.J."/>
            <person name="Gadau J."/>
            <person name="Gibson J.D."/>
            <person name="Graur D."/>
            <person name="Grubbs K.J."/>
            <person name="Hagen D.E."/>
            <person name="Harkins T.T."/>
            <person name="Helmkampf M."/>
            <person name="Hu H."/>
            <person name="Johnson B.R."/>
            <person name="Kim J."/>
            <person name="Marsh S.E."/>
            <person name="Moeller J.A."/>
            <person name="Munoz-Torres M.C."/>
            <person name="Murphy M.C."/>
            <person name="Naughton M.C."/>
            <person name="Nigam S."/>
            <person name="Overson R."/>
            <person name="Rajakumar R."/>
            <person name="Reese J.T."/>
            <person name="Scott J.J."/>
            <person name="Smith C.R."/>
            <person name="Tao S."/>
            <person name="Tsutsui N.D."/>
            <person name="Viljakainen L."/>
            <person name="Wissler L."/>
            <person name="Yandell M.D."/>
            <person name="Zimmer F."/>
            <person name="Taylor J."/>
            <person name="Slater S.C."/>
            <person name="Clifton S.W."/>
            <person name="Warren W.C."/>
            <person name="Elsik C.G."/>
            <person name="Smith C.D."/>
            <person name="Weinstock G.M."/>
            <person name="Gerardo N.M."/>
            <person name="Currie C.R."/>
        </authorList>
    </citation>
    <scope>NUCLEOTIDE SEQUENCE [LARGE SCALE GENOMIC DNA]</scope>
</reference>
<protein>
    <recommendedName>
        <fullName evidence="6">Pupal cuticle protein C1B</fullName>
    </recommendedName>
</protein>
<evidence type="ECO:0000313" key="4">
    <source>
        <dbReference type="EnsemblMetazoa" id="XP_012055207.1"/>
    </source>
</evidence>
<keyword evidence="2" id="KW-0677">Repeat</keyword>
<feature type="signal peptide" evidence="3">
    <location>
        <begin position="1"/>
        <end position="17"/>
    </location>
</feature>
<dbReference type="InterPro" id="IPR022727">
    <property type="entry name" value="Cuticle_C1"/>
</dbReference>
<dbReference type="EnsemblMetazoa" id="XM_012199817.1">
    <property type="protein sequence ID" value="XP_012055207.1"/>
    <property type="gene ID" value="LOC105618241"/>
</dbReference>